<dbReference type="InterPro" id="IPR036291">
    <property type="entry name" value="NAD(P)-bd_dom_sf"/>
</dbReference>
<reference evidence="1 2" key="1">
    <citation type="submission" date="2016-10" db="EMBL/GenBank/DDBJ databases">
        <authorList>
            <person name="de Groot N.N."/>
        </authorList>
    </citation>
    <scope>NUCLEOTIDE SEQUENCE [LARGE SCALE GENOMIC DNA]</scope>
    <source>
        <strain evidence="1 2">DSM 26915</strain>
    </source>
</reference>
<dbReference type="RefSeq" id="WP_146064518.1">
    <property type="nucleotide sequence ID" value="NZ_FNUZ01000002.1"/>
</dbReference>
<proteinExistence type="predicted"/>
<keyword evidence="2" id="KW-1185">Reference proteome</keyword>
<organism evidence="1 2">
    <name type="scientific">Thalassococcus halodurans</name>
    <dbReference type="NCBI Taxonomy" id="373675"/>
    <lineage>
        <taxon>Bacteria</taxon>
        <taxon>Pseudomonadati</taxon>
        <taxon>Pseudomonadota</taxon>
        <taxon>Alphaproteobacteria</taxon>
        <taxon>Rhodobacterales</taxon>
        <taxon>Roseobacteraceae</taxon>
        <taxon>Thalassococcus</taxon>
    </lineage>
</organism>
<dbReference type="Proteomes" id="UP000236752">
    <property type="component" value="Unassembled WGS sequence"/>
</dbReference>
<evidence type="ECO:0000313" key="1">
    <source>
        <dbReference type="EMBL" id="SEG03195.1"/>
    </source>
</evidence>
<sequence>MLGLSAFKGKTIFCLSASHPIGQQLSVRLAHLGATVVALDSNNDVLMLLASKNAARIEPLAMNWSLASNIEILRNAWGTEPIHGVFDFSWLVRKPTQYALPAIQKTENLIGALSAGLTVGQGTVVLGMPSDKSDDDVGVRAINAGFHHIVPQIANALPKIRLMGCICPNHADPNETELTQITDALMMLCHPIARSFASGQIINLLGATKNS</sequence>
<dbReference type="AlphaFoldDB" id="A0A1H5WV72"/>
<dbReference type="EMBL" id="FNUZ01000002">
    <property type="protein sequence ID" value="SEG03195.1"/>
    <property type="molecule type" value="Genomic_DNA"/>
</dbReference>
<gene>
    <name evidence="1" type="ORF">SAMN04488045_1600</name>
</gene>
<name>A0A1H5WV72_9RHOB</name>
<protein>
    <recommendedName>
        <fullName evidence="3">NADP-dependent 3-hydroxy acid dehydrogenase YdfG</fullName>
    </recommendedName>
</protein>
<dbReference type="OrthoDB" id="7852748at2"/>
<accession>A0A1H5WV72</accession>
<evidence type="ECO:0000313" key="2">
    <source>
        <dbReference type="Proteomes" id="UP000236752"/>
    </source>
</evidence>
<evidence type="ECO:0008006" key="3">
    <source>
        <dbReference type="Google" id="ProtNLM"/>
    </source>
</evidence>
<dbReference type="SUPFAM" id="SSF51735">
    <property type="entry name" value="NAD(P)-binding Rossmann-fold domains"/>
    <property type="match status" value="1"/>
</dbReference>